<feature type="transmembrane region" description="Helical" evidence="1">
    <location>
        <begin position="118"/>
        <end position="139"/>
    </location>
</feature>
<gene>
    <name evidence="2" type="ORF">B9Z55_027481</name>
</gene>
<sequence length="268" mass="31557">MSDLEPLVSKNEEHLSSLISEVMKNGFANFLDRIKDDDYPETFKSDDISTLEKLESKFKKAKEGLNSRIDKEKKDFWMLRLCLFVAMILIIFVINAIMNENSNDYFLGGTDFLPRIVLIVEAVFLIVLFIVTIFEEIIYQIANWRRRRNTKSKVSLEDGDEKNEPIETGMDCENLKNRCQKLVEDLNENYEPMRNRYERLRNHNVFYHFVSFFIIVLMGISAVLDTFLYSTEKTMKKMCTGFYQLAVLLGFAFIHPWKTISENKKLKF</sequence>
<evidence type="ECO:0000256" key="1">
    <source>
        <dbReference type="SAM" id="Phobius"/>
    </source>
</evidence>
<dbReference type="AlphaFoldDB" id="A0A2G5SG65"/>
<comment type="caution">
    <text evidence="2">The sequence shown here is derived from an EMBL/GenBank/DDBJ whole genome shotgun (WGS) entry which is preliminary data.</text>
</comment>
<dbReference type="EMBL" id="PDUG01000010">
    <property type="protein sequence ID" value="PIC13899.1"/>
    <property type="molecule type" value="Genomic_DNA"/>
</dbReference>
<accession>A0A2G5SG65</accession>
<feature type="transmembrane region" description="Helical" evidence="1">
    <location>
        <begin position="77"/>
        <end position="98"/>
    </location>
</feature>
<dbReference type="Proteomes" id="UP000230233">
    <property type="component" value="Unassembled WGS sequence"/>
</dbReference>
<evidence type="ECO:0000313" key="2">
    <source>
        <dbReference type="EMBL" id="PIC13899.1"/>
    </source>
</evidence>
<proteinExistence type="predicted"/>
<protein>
    <submittedName>
        <fullName evidence="2">Uncharacterized protein</fullName>
    </submittedName>
</protein>
<feature type="transmembrane region" description="Helical" evidence="1">
    <location>
        <begin position="205"/>
        <end position="229"/>
    </location>
</feature>
<keyword evidence="3" id="KW-1185">Reference proteome</keyword>
<name>A0A2G5SG65_9PELO</name>
<feature type="transmembrane region" description="Helical" evidence="1">
    <location>
        <begin position="241"/>
        <end position="257"/>
    </location>
</feature>
<organism evidence="2 3">
    <name type="scientific">Caenorhabditis nigoni</name>
    <dbReference type="NCBI Taxonomy" id="1611254"/>
    <lineage>
        <taxon>Eukaryota</taxon>
        <taxon>Metazoa</taxon>
        <taxon>Ecdysozoa</taxon>
        <taxon>Nematoda</taxon>
        <taxon>Chromadorea</taxon>
        <taxon>Rhabditida</taxon>
        <taxon>Rhabditina</taxon>
        <taxon>Rhabditomorpha</taxon>
        <taxon>Rhabditoidea</taxon>
        <taxon>Rhabditidae</taxon>
        <taxon>Peloderinae</taxon>
        <taxon>Caenorhabditis</taxon>
    </lineage>
</organism>
<reference evidence="3" key="1">
    <citation type="submission" date="2017-10" db="EMBL/GenBank/DDBJ databases">
        <title>Rapid genome shrinkage in a self-fertile nematode reveals novel sperm competition proteins.</title>
        <authorList>
            <person name="Yin D."/>
            <person name="Schwarz E.M."/>
            <person name="Thomas C.G."/>
            <person name="Felde R.L."/>
            <person name="Korf I.F."/>
            <person name="Cutter A.D."/>
            <person name="Schartner C.M."/>
            <person name="Ralston E.J."/>
            <person name="Meyer B.J."/>
            <person name="Haag E.S."/>
        </authorList>
    </citation>
    <scope>NUCLEOTIDE SEQUENCE [LARGE SCALE GENOMIC DNA]</scope>
    <source>
        <strain evidence="3">JU1422</strain>
    </source>
</reference>
<evidence type="ECO:0000313" key="3">
    <source>
        <dbReference type="Proteomes" id="UP000230233"/>
    </source>
</evidence>
<keyword evidence="1" id="KW-0472">Membrane</keyword>
<keyword evidence="1" id="KW-1133">Transmembrane helix</keyword>
<keyword evidence="1" id="KW-0812">Transmembrane</keyword>